<reference evidence="10 11" key="1">
    <citation type="submission" date="2019-02" db="EMBL/GenBank/DDBJ databases">
        <title>Deep-cultivation of Planctomycetes and their phenomic and genomic characterization uncovers novel biology.</title>
        <authorList>
            <person name="Wiegand S."/>
            <person name="Jogler M."/>
            <person name="Boedeker C."/>
            <person name="Pinto D."/>
            <person name="Vollmers J."/>
            <person name="Rivas-Marin E."/>
            <person name="Kohn T."/>
            <person name="Peeters S.H."/>
            <person name="Heuer A."/>
            <person name="Rast P."/>
            <person name="Oberbeckmann S."/>
            <person name="Bunk B."/>
            <person name="Jeske O."/>
            <person name="Meyerdierks A."/>
            <person name="Storesund J.E."/>
            <person name="Kallscheuer N."/>
            <person name="Luecker S."/>
            <person name="Lage O.M."/>
            <person name="Pohl T."/>
            <person name="Merkel B.J."/>
            <person name="Hornburger P."/>
            <person name="Mueller R.-W."/>
            <person name="Bruemmer F."/>
            <person name="Labrenz M."/>
            <person name="Spormann A.M."/>
            <person name="Op den Camp H."/>
            <person name="Overmann J."/>
            <person name="Amann R."/>
            <person name="Jetten M.S.M."/>
            <person name="Mascher T."/>
            <person name="Medema M.H."/>
            <person name="Devos D.P."/>
            <person name="Kaster A.-K."/>
            <person name="Ovreas L."/>
            <person name="Rohde M."/>
            <person name="Galperin M.Y."/>
            <person name="Jogler C."/>
        </authorList>
    </citation>
    <scope>NUCLEOTIDE SEQUENCE [LARGE SCALE GENOMIC DNA]</scope>
    <source>
        <strain evidence="10 11">I41</strain>
    </source>
</reference>
<dbReference type="InterPro" id="IPR002130">
    <property type="entry name" value="Cyclophilin-type_PPIase_dom"/>
</dbReference>
<keyword evidence="4" id="KW-0964">Secreted</keyword>
<evidence type="ECO:0000256" key="1">
    <source>
        <dbReference type="ARBA" id="ARBA00004613"/>
    </source>
</evidence>
<feature type="compositionally biased region" description="Basic and acidic residues" evidence="8">
    <location>
        <begin position="1731"/>
        <end position="1744"/>
    </location>
</feature>
<dbReference type="GO" id="GO:0006457">
    <property type="term" value="P:protein folding"/>
    <property type="evidence" value="ECO:0007669"/>
    <property type="project" value="InterPro"/>
</dbReference>
<dbReference type="InterPro" id="IPR020892">
    <property type="entry name" value="Cyclophilin-type_PPIase_CS"/>
</dbReference>
<dbReference type="Proteomes" id="UP000317909">
    <property type="component" value="Chromosome"/>
</dbReference>
<accession>A0A517U223</accession>
<dbReference type="KEGG" id="llh:I41_38650"/>
<evidence type="ECO:0000256" key="5">
    <source>
        <dbReference type="ARBA" id="ARBA00022729"/>
    </source>
</evidence>
<keyword evidence="5" id="KW-0732">Signal</keyword>
<dbReference type="RefSeq" id="WP_145434413.1">
    <property type="nucleotide sequence ID" value="NZ_CP036339.1"/>
</dbReference>
<name>A0A517U223_9BACT</name>
<evidence type="ECO:0000259" key="9">
    <source>
        <dbReference type="PROSITE" id="PS50072"/>
    </source>
</evidence>
<dbReference type="InterPro" id="IPR029000">
    <property type="entry name" value="Cyclophilin-like_dom_sf"/>
</dbReference>
<dbReference type="Pfam" id="PF17210">
    <property type="entry name" value="SdrD_B"/>
    <property type="match status" value="2"/>
</dbReference>
<comment type="subcellular location">
    <subcellularLocation>
        <location evidence="1">Secreted</location>
    </subcellularLocation>
</comment>
<evidence type="ECO:0000256" key="7">
    <source>
        <dbReference type="ARBA" id="ARBA00023235"/>
    </source>
</evidence>
<gene>
    <name evidence="10" type="primary">ppiA_2</name>
    <name evidence="10" type="ORF">I41_38650</name>
</gene>
<dbReference type="SUPFAM" id="SSF49313">
    <property type="entry name" value="Cadherin-like"/>
    <property type="match status" value="1"/>
</dbReference>
<dbReference type="PROSITE" id="PS50072">
    <property type="entry name" value="CSA_PPIASE_2"/>
    <property type="match status" value="1"/>
</dbReference>
<dbReference type="PANTHER" id="PTHR45625:SF4">
    <property type="entry name" value="PEPTIDYLPROLYL ISOMERASE DOMAIN AND WD REPEAT-CONTAINING PROTEIN 1"/>
    <property type="match status" value="1"/>
</dbReference>
<evidence type="ECO:0000313" key="11">
    <source>
        <dbReference type="Proteomes" id="UP000317909"/>
    </source>
</evidence>
<keyword evidence="6" id="KW-0697">Rotamase</keyword>
<dbReference type="Pfam" id="PF17963">
    <property type="entry name" value="Big_9"/>
    <property type="match status" value="4"/>
</dbReference>
<dbReference type="Gene3D" id="2.60.40.3440">
    <property type="match status" value="4"/>
</dbReference>
<dbReference type="EMBL" id="CP036339">
    <property type="protein sequence ID" value="QDT74668.1"/>
    <property type="molecule type" value="Genomic_DNA"/>
</dbReference>
<dbReference type="Gene3D" id="2.60.40.10">
    <property type="entry name" value="Immunoglobulins"/>
    <property type="match status" value="4"/>
</dbReference>
<dbReference type="InterPro" id="IPR033764">
    <property type="entry name" value="Sdr_B"/>
</dbReference>
<dbReference type="Pfam" id="PF00160">
    <property type="entry name" value="Pro_isomerase"/>
    <property type="match status" value="1"/>
</dbReference>
<dbReference type="InterPro" id="IPR030916">
    <property type="entry name" value="ELWxxDGT_rpt"/>
</dbReference>
<dbReference type="OrthoDB" id="270889at2"/>
<feature type="region of interest" description="Disordered" evidence="8">
    <location>
        <begin position="1"/>
        <end position="25"/>
    </location>
</feature>
<dbReference type="InterPro" id="IPR015919">
    <property type="entry name" value="Cadherin-like_sf"/>
</dbReference>
<organism evidence="10 11">
    <name type="scientific">Lacipirellula limnantheis</name>
    <dbReference type="NCBI Taxonomy" id="2528024"/>
    <lineage>
        <taxon>Bacteria</taxon>
        <taxon>Pseudomonadati</taxon>
        <taxon>Planctomycetota</taxon>
        <taxon>Planctomycetia</taxon>
        <taxon>Pirellulales</taxon>
        <taxon>Lacipirellulaceae</taxon>
        <taxon>Lacipirellula</taxon>
    </lineage>
</organism>
<evidence type="ECO:0000256" key="3">
    <source>
        <dbReference type="ARBA" id="ARBA00013194"/>
    </source>
</evidence>
<sequence length="1767" mass="182373">MKKHPSQISRRERRRRQAQSLRQQGSRALGLESLETRYALSSVPILFDLNATGASAASDFIEISGVTYFVANNGVNGRELWKTDGTPQGTAMLVDVNAGAGSSNPTNLVNVNGVLYFAANDGTNGNELWRTDGAVGGTQLVRDLFTGTYTVPSGASYQTFANSSNPTQLTNVGGKLYFTARNGVSGIELWSSDGSSGGTAMVKNISADAGATPSSSSPTQLTNYNGALYFVADDGQHGRELWKSDGTEVGTVLVKDIHQGTYQYTPTGGGSAQTRQNSSHPGLLRVLDGELYFVANDGTHGAELWKSNGTEAGTSLVKDIRVGAESAFTSSSLMVATSDLLLFSANDGVNGDELWRSNGDEAGTSLVKNLRPGADGDVSYFGAFTVIDDVLYFAGNDGTNGKELWKSDGTAAGTVMLADVWTGSFAAGESSQGPHGSIPAYITNVDGTLYFSAFTGDQGRELWKYTPSAGATLVADTVAGTGSADPTSITEIGGRIFFSGNVTSGKELFGLVEAAQYQLSIYVDGVAVAVPTTVGVKANGEIAASFTTAPGKVNFTGGAGTKLGQFFDVWRTNAGLAGNNADAVLSPTQLLGNVATSEKTVQMFVNGQVVRDFANYAVQAGDDVVLIYGSNPVVAVNTNLGTIFIELYEEQTPGTVANFLNYVNDGDYNNTFFHRSVKDFVIQAGGFTTTSPTFTSTSQFTAVPTDAQIQNEPGISNLRGTIAMAKLSGQPNSATSQWFINLSDTNKSLDSAANNAFTVFGKILSMTTVDKIANLPINKTNAQPYDELPLSTANQLAVVSSIQGVGDVAGVRFVDRNSNGVQDSGEEGLAGATIYVDANNNGAFDSTEISTLTDNDGKYRLQLVPGTYTIRMVASAQGTQTLPAAGAAHTVTVEIGVELDNRNFAESIVLKPTGVDLVAVSDTGSLSTDNLTNLNNGAGKQLQFTVSGVAPGGQVRLYSGDTLIGSAVATGPTVTITTNGAAALTDGLHNIYARQTLSGQESADSPALAVSIDATAPAPISSTPGSRVDVGASFAYDPVSPSEGAADTTYSLVNAPTGMTIDPTTGAIAWTPTAAQAMTHQFAVTLADTAGNSVSQTIVVTVTGDIAILPDAYAVTEDGILTISAANGVLNNDGQGETLFASVVSPPSHGVLTLNPDGSFTYTPAANFFGVDSFTYTATDNTLTGNAATVTINVSGVNDPPVGAANSYSTNEDTVLTINAAQGVLSNDSDPDGDALVAELAAGPVHGTIELNSDGSFVYTPTGDYNGSDSFTYRVKDGTTTSQPITVTLTVNAVNDPPVAVADSYTVNEDATLTVNVAEGVLSNDTDVEGDARTAEVVTTPTHGTLTLNANGSFTYTPTANYFGADTFTYRAKDAAGQSQPITVTITVNGVADAPTAANDTKSVVNDGATQEVDVLTNDSSAPDGTQTLTISAVTQGSQSGVVTISSDGSKILYKPAANFTGTETFTYTIKDTDNLTKTATVTMTVTAATTTGVVSGIVYFDADNDGVRDTGEVGIPGVLITLTSTSTGTNITRTAITNSSGAYSFTALPAGTYKVAESQPQAMNDGLETSSDASATITNDVIANIVLSSAETAANNNFGERLLKPTYTSIRWFFASSQASNSYFREVIAQGESNAGHAELAAAIRSGATTFTPSSSSAAAAAVASLLAEEEAATNSASVNDGPALAALAFASLVAEEEADVEASLTASVPPSDEVRRGDASDPQTVLLRTEQEPSDRPSDEHSQTAGDEIDALDEAFAMLDGSLAA</sequence>
<dbReference type="SUPFAM" id="SSF117074">
    <property type="entry name" value="Hypothetical protein PA1324"/>
    <property type="match status" value="2"/>
</dbReference>
<feature type="region of interest" description="Disordered" evidence="8">
    <location>
        <begin position="1705"/>
        <end position="1751"/>
    </location>
</feature>
<proteinExistence type="inferred from homology"/>
<dbReference type="Gene3D" id="2.40.100.10">
    <property type="entry name" value="Cyclophilin-like"/>
    <property type="match status" value="1"/>
</dbReference>
<dbReference type="InterPro" id="IPR011047">
    <property type="entry name" value="Quinoprotein_ADH-like_sf"/>
</dbReference>
<dbReference type="InterPro" id="IPR044666">
    <property type="entry name" value="Cyclophilin_A-like"/>
</dbReference>
<dbReference type="GO" id="GO:0016020">
    <property type="term" value="C:membrane"/>
    <property type="evidence" value="ECO:0007669"/>
    <property type="project" value="InterPro"/>
</dbReference>
<dbReference type="Pfam" id="PF05345">
    <property type="entry name" value="He_PIG"/>
    <property type="match status" value="1"/>
</dbReference>
<dbReference type="NCBIfam" id="TIGR01965">
    <property type="entry name" value="VCBS_repeat"/>
    <property type="match status" value="3"/>
</dbReference>
<evidence type="ECO:0000256" key="8">
    <source>
        <dbReference type="SAM" id="MobiDB-lite"/>
    </source>
</evidence>
<dbReference type="NCBIfam" id="TIGR04534">
    <property type="entry name" value="ELWxxDGT_rpt"/>
    <property type="match status" value="3"/>
</dbReference>
<dbReference type="SUPFAM" id="SSF50891">
    <property type="entry name" value="Cyclophilin-like"/>
    <property type="match status" value="1"/>
</dbReference>
<dbReference type="EC" id="5.2.1.8" evidence="3"/>
<dbReference type="GO" id="GO:0005509">
    <property type="term" value="F:calcium ion binding"/>
    <property type="evidence" value="ECO:0007669"/>
    <property type="project" value="InterPro"/>
</dbReference>
<dbReference type="InterPro" id="IPR013783">
    <property type="entry name" value="Ig-like_fold"/>
</dbReference>
<protein>
    <recommendedName>
        <fullName evidence="3">peptidylprolyl isomerase</fullName>
        <ecNumber evidence="3">5.2.1.8</ecNumber>
    </recommendedName>
</protein>
<dbReference type="GO" id="GO:0003755">
    <property type="term" value="F:peptidyl-prolyl cis-trans isomerase activity"/>
    <property type="evidence" value="ECO:0007669"/>
    <property type="project" value="UniProtKB-KW"/>
</dbReference>
<dbReference type="NCBIfam" id="NF012211">
    <property type="entry name" value="tand_rpt_95"/>
    <property type="match status" value="4"/>
</dbReference>
<feature type="domain" description="PPIase cyclophilin-type" evidence="9">
    <location>
        <begin position="630"/>
        <end position="795"/>
    </location>
</feature>
<feature type="compositionally biased region" description="Basic residues" evidence="8">
    <location>
        <begin position="1"/>
        <end position="17"/>
    </location>
</feature>
<evidence type="ECO:0000256" key="2">
    <source>
        <dbReference type="ARBA" id="ARBA00007365"/>
    </source>
</evidence>
<evidence type="ECO:0000256" key="6">
    <source>
        <dbReference type="ARBA" id="ARBA00023110"/>
    </source>
</evidence>
<dbReference type="PROSITE" id="PS00170">
    <property type="entry name" value="CSA_PPIASE_1"/>
    <property type="match status" value="1"/>
</dbReference>
<keyword evidence="11" id="KW-1185">Reference proteome</keyword>
<keyword evidence="7 10" id="KW-0413">Isomerase</keyword>
<dbReference type="InterPro" id="IPR010221">
    <property type="entry name" value="VCBS_dom"/>
</dbReference>
<comment type="similarity">
    <text evidence="2">Belongs to the cyclophilin-type PPIase family.</text>
</comment>
<evidence type="ECO:0000313" key="10">
    <source>
        <dbReference type="EMBL" id="QDT74668.1"/>
    </source>
</evidence>
<dbReference type="SUPFAM" id="SSF50998">
    <property type="entry name" value="Quinoprotein alcohol dehydrogenase-like"/>
    <property type="match status" value="1"/>
</dbReference>
<evidence type="ECO:0000256" key="4">
    <source>
        <dbReference type="ARBA" id="ARBA00022525"/>
    </source>
</evidence>
<dbReference type="GO" id="GO:0005576">
    <property type="term" value="C:extracellular region"/>
    <property type="evidence" value="ECO:0007669"/>
    <property type="project" value="UniProtKB-SubCell"/>
</dbReference>
<dbReference type="PANTHER" id="PTHR45625">
    <property type="entry name" value="PEPTIDYL-PROLYL CIS-TRANS ISOMERASE-RELATED"/>
    <property type="match status" value="1"/>
</dbReference>